<dbReference type="InterPro" id="IPR000914">
    <property type="entry name" value="SBP_5_dom"/>
</dbReference>
<evidence type="ECO:0000256" key="3">
    <source>
        <dbReference type="ARBA" id="ARBA00022729"/>
    </source>
</evidence>
<feature type="compositionally biased region" description="Low complexity" evidence="4">
    <location>
        <begin position="26"/>
        <end position="49"/>
    </location>
</feature>
<name>A0A6N8I5T3_9FIRM</name>
<dbReference type="InterPro" id="IPR030678">
    <property type="entry name" value="Peptide/Ni-bd"/>
</dbReference>
<comment type="caution">
    <text evidence="7">The sequence shown here is derived from an EMBL/GenBank/DDBJ whole genome shotgun (WGS) entry which is preliminary data.</text>
</comment>
<evidence type="ECO:0000256" key="4">
    <source>
        <dbReference type="SAM" id="MobiDB-lite"/>
    </source>
</evidence>
<dbReference type="Gene3D" id="3.40.190.10">
    <property type="entry name" value="Periplasmic binding protein-like II"/>
    <property type="match status" value="1"/>
</dbReference>
<dbReference type="SUPFAM" id="SSF53850">
    <property type="entry name" value="Periplasmic binding protein-like II"/>
    <property type="match status" value="1"/>
</dbReference>
<dbReference type="EMBL" id="VWXL01000110">
    <property type="protein sequence ID" value="MVB13117.1"/>
    <property type="molecule type" value="Genomic_DNA"/>
</dbReference>
<feature type="domain" description="Solute-binding protein family 5" evidence="6">
    <location>
        <begin position="121"/>
        <end position="504"/>
    </location>
</feature>
<feature type="region of interest" description="Disordered" evidence="4">
    <location>
        <begin position="26"/>
        <end position="56"/>
    </location>
</feature>
<feature type="signal peptide" evidence="5">
    <location>
        <begin position="1"/>
        <end position="32"/>
    </location>
</feature>
<dbReference type="PANTHER" id="PTHR30290:SF9">
    <property type="entry name" value="OLIGOPEPTIDE-BINDING PROTEIN APPA"/>
    <property type="match status" value="1"/>
</dbReference>
<dbReference type="GO" id="GO:1904680">
    <property type="term" value="F:peptide transmembrane transporter activity"/>
    <property type="evidence" value="ECO:0007669"/>
    <property type="project" value="TreeGrafter"/>
</dbReference>
<dbReference type="OrthoDB" id="239741at2"/>
<keyword evidence="8" id="KW-1185">Reference proteome</keyword>
<feature type="chain" id="PRO_5027031958" evidence="5">
    <location>
        <begin position="33"/>
        <end position="585"/>
    </location>
</feature>
<evidence type="ECO:0000313" key="7">
    <source>
        <dbReference type="EMBL" id="MVB13117.1"/>
    </source>
</evidence>
<evidence type="ECO:0000256" key="1">
    <source>
        <dbReference type="ARBA" id="ARBA00005695"/>
    </source>
</evidence>
<evidence type="ECO:0000313" key="8">
    <source>
        <dbReference type="Proteomes" id="UP000469440"/>
    </source>
</evidence>
<organism evidence="7 8">
    <name type="scientific">Caproicibacter fermentans</name>
    <dbReference type="NCBI Taxonomy" id="2576756"/>
    <lineage>
        <taxon>Bacteria</taxon>
        <taxon>Bacillati</taxon>
        <taxon>Bacillota</taxon>
        <taxon>Clostridia</taxon>
        <taxon>Eubacteriales</taxon>
        <taxon>Acutalibacteraceae</taxon>
        <taxon>Caproicibacter</taxon>
    </lineage>
</organism>
<dbReference type="GO" id="GO:0042597">
    <property type="term" value="C:periplasmic space"/>
    <property type="evidence" value="ECO:0007669"/>
    <property type="project" value="UniProtKB-ARBA"/>
</dbReference>
<dbReference type="Gene3D" id="3.90.76.10">
    <property type="entry name" value="Dipeptide-binding Protein, Domain 1"/>
    <property type="match status" value="1"/>
</dbReference>
<dbReference type="InterPro" id="IPR039424">
    <property type="entry name" value="SBP_5"/>
</dbReference>
<dbReference type="Gene3D" id="3.10.105.10">
    <property type="entry name" value="Dipeptide-binding Protein, Domain 3"/>
    <property type="match status" value="1"/>
</dbReference>
<keyword evidence="3 5" id="KW-0732">Signal</keyword>
<sequence>MKKRKITGFASFALAACLLLSSCNGGSTASKAANSAPASSASSDASSAAGTQADSEEKMIAATDPSKLPAAASGRKDTLVVGCADLSGIFNQLYASSADDWHVSVPISGAQLLDNDDKGEMIPGTATYKVSDDGLTYTFTLKDGDKYSDGSPVKAEDYVNSVKVICDKSYDGPLSPLYNYNLVGAQDYHDGKAKDISGIKVDGNKIEFKLSAPNASAIYQLGTIIPISTAKYGSLIKQGDVSGIKNLSMINYVTNGSYTLTDYKAGQSATMKANPNYYKGAPKIPNIIVKVVAEGEEMQAVTTGNVDIDDEVTCNDDQVAIGQQAGFVNMWVQPTLGYGWVGLNHKNDLFKDQKVRQALLYALDRKSLVNSVYGQYAHVQNINQTAQSWLYTEDGINTYDYDLKKAASLLQEAGWTKDANGSLTKDGKPFKFTFSATKGNAVTDVMLPMMIDAYKQLGINMQAEYVDWPTLQQKFEKQTYDMAFMAWGLTPDPDDSYVYCTGGSENYLAYSNPELDKAYKTALTLTDDNQRKAQYAKVYQIINNDLPNFIIYQRSDCVAFNTRIKNFACAPYNLIYNQYYKYELQ</sequence>
<evidence type="ECO:0000259" key="6">
    <source>
        <dbReference type="Pfam" id="PF00496"/>
    </source>
</evidence>
<evidence type="ECO:0000256" key="2">
    <source>
        <dbReference type="ARBA" id="ARBA00022448"/>
    </source>
</evidence>
<dbReference type="PANTHER" id="PTHR30290">
    <property type="entry name" value="PERIPLASMIC BINDING COMPONENT OF ABC TRANSPORTER"/>
    <property type="match status" value="1"/>
</dbReference>
<protein>
    <submittedName>
        <fullName evidence="7">Oligopeptide-binding protein AppA</fullName>
    </submittedName>
</protein>
<dbReference type="GO" id="GO:0015833">
    <property type="term" value="P:peptide transport"/>
    <property type="evidence" value="ECO:0007669"/>
    <property type="project" value="TreeGrafter"/>
</dbReference>
<dbReference type="Proteomes" id="UP000469440">
    <property type="component" value="Unassembled WGS sequence"/>
</dbReference>
<dbReference type="CDD" id="cd00995">
    <property type="entry name" value="PBP2_NikA_DppA_OppA_like"/>
    <property type="match status" value="1"/>
</dbReference>
<dbReference type="RefSeq" id="WP_066647155.1">
    <property type="nucleotide sequence ID" value="NZ_VWXL01000110.1"/>
</dbReference>
<gene>
    <name evidence="7" type="primary">appA_2</name>
    <name evidence="7" type="ORF">CAFE_38720</name>
</gene>
<dbReference type="GO" id="GO:0043190">
    <property type="term" value="C:ATP-binding cassette (ABC) transporter complex"/>
    <property type="evidence" value="ECO:0007669"/>
    <property type="project" value="InterPro"/>
</dbReference>
<comment type="similarity">
    <text evidence="1">Belongs to the bacterial solute-binding protein 5 family.</text>
</comment>
<dbReference type="PROSITE" id="PS51257">
    <property type="entry name" value="PROKAR_LIPOPROTEIN"/>
    <property type="match status" value="1"/>
</dbReference>
<reference evidence="7 8" key="1">
    <citation type="submission" date="2019-09" db="EMBL/GenBank/DDBJ databases">
        <title>Genome sequence of Clostridium sp. EA1.</title>
        <authorList>
            <person name="Poehlein A."/>
            <person name="Bengelsdorf F.R."/>
            <person name="Daniel R."/>
        </authorList>
    </citation>
    <scope>NUCLEOTIDE SEQUENCE [LARGE SCALE GENOMIC DNA]</scope>
    <source>
        <strain evidence="7 8">EA1</strain>
    </source>
</reference>
<accession>A0A6N8I5T3</accession>
<dbReference type="PIRSF" id="PIRSF002741">
    <property type="entry name" value="MppA"/>
    <property type="match status" value="1"/>
</dbReference>
<dbReference type="Pfam" id="PF00496">
    <property type="entry name" value="SBP_bac_5"/>
    <property type="match status" value="1"/>
</dbReference>
<dbReference type="AlphaFoldDB" id="A0A6N8I5T3"/>
<proteinExistence type="inferred from homology"/>
<evidence type="ECO:0000256" key="5">
    <source>
        <dbReference type="SAM" id="SignalP"/>
    </source>
</evidence>
<keyword evidence="2" id="KW-0813">Transport</keyword>